<dbReference type="PANTHER" id="PTHR48081:SF33">
    <property type="entry name" value="KYNURENINE FORMAMIDASE"/>
    <property type="match status" value="1"/>
</dbReference>
<evidence type="ECO:0000259" key="3">
    <source>
        <dbReference type="Pfam" id="PF07859"/>
    </source>
</evidence>
<dbReference type="InterPro" id="IPR050300">
    <property type="entry name" value="GDXG_lipolytic_enzyme"/>
</dbReference>
<dbReference type="EMBL" id="JARBDR010000813">
    <property type="protein sequence ID" value="KAJ8305652.1"/>
    <property type="molecule type" value="Genomic_DNA"/>
</dbReference>
<feature type="transmembrane region" description="Helical" evidence="2">
    <location>
        <begin position="231"/>
        <end position="252"/>
    </location>
</feature>
<feature type="transmembrane region" description="Helical" evidence="2">
    <location>
        <begin position="201"/>
        <end position="219"/>
    </location>
</feature>
<keyword evidence="2" id="KW-1133">Transmembrane helix</keyword>
<keyword evidence="2" id="KW-0812">Transmembrane</keyword>
<evidence type="ECO:0000256" key="1">
    <source>
        <dbReference type="ARBA" id="ARBA00022801"/>
    </source>
</evidence>
<evidence type="ECO:0000256" key="2">
    <source>
        <dbReference type="SAM" id="Phobius"/>
    </source>
</evidence>
<dbReference type="Pfam" id="PF07859">
    <property type="entry name" value="Abhydrolase_3"/>
    <property type="match status" value="1"/>
</dbReference>
<proteinExistence type="predicted"/>
<reference evidence="4 5" key="1">
    <citation type="submission" date="2022-12" db="EMBL/GenBank/DDBJ databases">
        <title>Chromosome-level genome of Tegillarca granosa.</title>
        <authorList>
            <person name="Kim J."/>
        </authorList>
    </citation>
    <scope>NUCLEOTIDE SEQUENCE [LARGE SCALE GENOMIC DNA]</scope>
    <source>
        <strain evidence="4">Teg-2019</strain>
        <tissue evidence="4">Adductor muscle</tissue>
    </source>
</reference>
<feature type="transmembrane region" description="Helical" evidence="2">
    <location>
        <begin position="258"/>
        <end position="276"/>
    </location>
</feature>
<feature type="domain" description="Alpha/beta hydrolase fold-3" evidence="3">
    <location>
        <begin position="290"/>
        <end position="440"/>
    </location>
</feature>
<name>A0ABQ9EPX1_TEGGR</name>
<feature type="transmembrane region" description="Helical" evidence="2">
    <location>
        <begin position="155"/>
        <end position="181"/>
    </location>
</feature>
<dbReference type="InterPro" id="IPR029058">
    <property type="entry name" value="AB_hydrolase_fold"/>
</dbReference>
<dbReference type="PANTHER" id="PTHR48081">
    <property type="entry name" value="AB HYDROLASE SUPERFAMILY PROTEIN C4A8.06C"/>
    <property type="match status" value="1"/>
</dbReference>
<comment type="caution">
    <text evidence="4">The sequence shown here is derived from an EMBL/GenBank/DDBJ whole genome shotgun (WGS) entry which is preliminary data.</text>
</comment>
<dbReference type="Proteomes" id="UP001217089">
    <property type="component" value="Unassembled WGS sequence"/>
</dbReference>
<keyword evidence="2" id="KW-0472">Membrane</keyword>
<evidence type="ECO:0000313" key="5">
    <source>
        <dbReference type="Proteomes" id="UP001217089"/>
    </source>
</evidence>
<keyword evidence="1" id="KW-0378">Hydrolase</keyword>
<sequence>MESKGLCKYRVIRNISYICKSTESENDFHEHKFKTDLYLPIQTRKDSQTRCRFKSLSDENFNDKRRENNQTRSPVAIFVHGGGWRRGDKDAWKHFVCEDINLIAAFIFRFYRLYGNVGAAMARRGIPCAVMSYPLTRLTSSWIILEIFTSYVSTVLFLAVLFGLILVFGIGFCTLVSLDLFYKILDNLSILPIPLALGKDIFILHLLLSNLCVLTIITLQWHKYQLKRGQIFIVWILIILTYILGKASNFNANNLNSVLFILTLIISQGILIYTNLSSKFTTPKKQISALVQCLSEVRKYGKETNQYDDNSIFLMGHSAGGHLCSLTTLCGQQLLEAGICPTIIKGVIAISAVLDVKNLNKVPINRLYLHPTFGTDKDLWYSLSPINHLKVGSNHVPNFLVVTAQYDFHLKKDASDFCDELARNNCTLKSVTIPKTNHASIMFHFDTNIKGLNLADICSNFICETLAKSS</sequence>
<organism evidence="4 5">
    <name type="scientific">Tegillarca granosa</name>
    <name type="common">Malaysian cockle</name>
    <name type="synonym">Anadara granosa</name>
    <dbReference type="NCBI Taxonomy" id="220873"/>
    <lineage>
        <taxon>Eukaryota</taxon>
        <taxon>Metazoa</taxon>
        <taxon>Spiralia</taxon>
        <taxon>Lophotrochozoa</taxon>
        <taxon>Mollusca</taxon>
        <taxon>Bivalvia</taxon>
        <taxon>Autobranchia</taxon>
        <taxon>Pteriomorphia</taxon>
        <taxon>Arcoida</taxon>
        <taxon>Arcoidea</taxon>
        <taxon>Arcidae</taxon>
        <taxon>Tegillarca</taxon>
    </lineage>
</organism>
<accession>A0ABQ9EPX1</accession>
<gene>
    <name evidence="4" type="ORF">KUTeg_016197</name>
</gene>
<dbReference type="Gene3D" id="3.40.50.1820">
    <property type="entry name" value="alpha/beta hydrolase"/>
    <property type="match status" value="2"/>
</dbReference>
<dbReference type="InterPro" id="IPR013094">
    <property type="entry name" value="AB_hydrolase_3"/>
</dbReference>
<evidence type="ECO:0000313" key="4">
    <source>
        <dbReference type="EMBL" id="KAJ8305652.1"/>
    </source>
</evidence>
<dbReference type="SUPFAM" id="SSF53474">
    <property type="entry name" value="alpha/beta-Hydrolases"/>
    <property type="match status" value="2"/>
</dbReference>
<protein>
    <recommendedName>
        <fullName evidence="3">Alpha/beta hydrolase fold-3 domain-containing protein</fullName>
    </recommendedName>
</protein>
<keyword evidence="5" id="KW-1185">Reference proteome</keyword>